<gene>
    <name evidence="2" type="ORF">Tsubulata_014395</name>
</gene>
<evidence type="ECO:0000256" key="1">
    <source>
        <dbReference type="SAM" id="Phobius"/>
    </source>
</evidence>
<keyword evidence="1" id="KW-0812">Transmembrane</keyword>
<feature type="transmembrane region" description="Helical" evidence="1">
    <location>
        <begin position="12"/>
        <end position="34"/>
    </location>
</feature>
<protein>
    <recommendedName>
        <fullName evidence="4">RING-type domain-containing protein</fullName>
    </recommendedName>
</protein>
<proteinExistence type="predicted"/>
<keyword evidence="3" id="KW-1185">Reference proteome</keyword>
<organism evidence="2 3">
    <name type="scientific">Turnera subulata</name>
    <dbReference type="NCBI Taxonomy" id="218843"/>
    <lineage>
        <taxon>Eukaryota</taxon>
        <taxon>Viridiplantae</taxon>
        <taxon>Streptophyta</taxon>
        <taxon>Embryophyta</taxon>
        <taxon>Tracheophyta</taxon>
        <taxon>Spermatophyta</taxon>
        <taxon>Magnoliopsida</taxon>
        <taxon>eudicotyledons</taxon>
        <taxon>Gunneridae</taxon>
        <taxon>Pentapetalae</taxon>
        <taxon>rosids</taxon>
        <taxon>fabids</taxon>
        <taxon>Malpighiales</taxon>
        <taxon>Passifloraceae</taxon>
        <taxon>Turnera</taxon>
    </lineage>
</organism>
<reference evidence="2" key="1">
    <citation type="submission" date="2022-02" db="EMBL/GenBank/DDBJ databases">
        <authorList>
            <person name="Henning P.M."/>
            <person name="McCubbin A.G."/>
            <person name="Shore J.S."/>
        </authorList>
    </citation>
    <scope>NUCLEOTIDE SEQUENCE</scope>
    <source>
        <strain evidence="2">F60SS</strain>
        <tissue evidence="2">Leaves</tissue>
    </source>
</reference>
<evidence type="ECO:0008006" key="4">
    <source>
        <dbReference type="Google" id="ProtNLM"/>
    </source>
</evidence>
<dbReference type="Proteomes" id="UP001141552">
    <property type="component" value="Unassembled WGS sequence"/>
</dbReference>
<keyword evidence="1" id="KW-0472">Membrane</keyword>
<evidence type="ECO:0000313" key="2">
    <source>
        <dbReference type="EMBL" id="KAJ4848223.1"/>
    </source>
</evidence>
<name>A0A9Q0GDH7_9ROSI</name>
<keyword evidence="1" id="KW-1133">Transmembrane helix</keyword>
<dbReference type="AlphaFoldDB" id="A0A9Q0GDH7"/>
<dbReference type="EMBL" id="JAKUCV010000970">
    <property type="protein sequence ID" value="KAJ4848223.1"/>
    <property type="molecule type" value="Genomic_DNA"/>
</dbReference>
<reference evidence="2" key="2">
    <citation type="journal article" date="2023" name="Plants (Basel)">
        <title>Annotation of the Turnera subulata (Passifloraceae) Draft Genome Reveals the S-Locus Evolved after the Divergence of Turneroideae from Passifloroideae in a Stepwise Manner.</title>
        <authorList>
            <person name="Henning P.M."/>
            <person name="Roalson E.H."/>
            <person name="Mir W."/>
            <person name="McCubbin A.G."/>
            <person name="Shore J.S."/>
        </authorList>
    </citation>
    <scope>NUCLEOTIDE SEQUENCE</scope>
    <source>
        <strain evidence="2">F60SS</strain>
    </source>
</reference>
<evidence type="ECO:0000313" key="3">
    <source>
        <dbReference type="Proteomes" id="UP001141552"/>
    </source>
</evidence>
<accession>A0A9Q0GDH7</accession>
<sequence>MAKLLIKLIMLMKYLNLIATHLMWAFNFLLYSPFFPDYSIYYYKKIEEEEEELSIGRVTEATDRECAVCLSKLEEGEEIRELRCLVQKVSQTNLST</sequence>
<comment type="caution">
    <text evidence="2">The sequence shown here is derived from an EMBL/GenBank/DDBJ whole genome shotgun (WGS) entry which is preliminary data.</text>
</comment>